<dbReference type="Proteomes" id="UP000600101">
    <property type="component" value="Unassembled WGS sequence"/>
</dbReference>
<dbReference type="CDD" id="cd07012">
    <property type="entry name" value="PBP2_Bug_TTT"/>
    <property type="match status" value="1"/>
</dbReference>
<dbReference type="PIRSF" id="PIRSF017082">
    <property type="entry name" value="YflP"/>
    <property type="match status" value="1"/>
</dbReference>
<dbReference type="Pfam" id="PF03401">
    <property type="entry name" value="TctC"/>
    <property type="match status" value="1"/>
</dbReference>
<evidence type="ECO:0000256" key="1">
    <source>
        <dbReference type="ARBA" id="ARBA00006987"/>
    </source>
</evidence>
<evidence type="ECO:0000313" key="3">
    <source>
        <dbReference type="EMBL" id="MBC4014359.1"/>
    </source>
</evidence>
<proteinExistence type="inferred from homology"/>
<dbReference type="InterPro" id="IPR005064">
    <property type="entry name" value="BUG"/>
</dbReference>
<dbReference type="RefSeq" id="WP_186769137.1">
    <property type="nucleotide sequence ID" value="NZ_JACOMF010000003.1"/>
</dbReference>
<dbReference type="EMBL" id="JACOMF010000003">
    <property type="protein sequence ID" value="MBC4014359.1"/>
    <property type="molecule type" value="Genomic_DNA"/>
</dbReference>
<dbReference type="SUPFAM" id="SSF53850">
    <property type="entry name" value="Periplasmic binding protein-like II"/>
    <property type="match status" value="1"/>
</dbReference>
<comment type="caution">
    <text evidence="3">The sequence shown here is derived from an EMBL/GenBank/DDBJ whole genome shotgun (WGS) entry which is preliminary data.</text>
</comment>
<evidence type="ECO:0000313" key="4">
    <source>
        <dbReference type="Proteomes" id="UP000600101"/>
    </source>
</evidence>
<dbReference type="InterPro" id="IPR042100">
    <property type="entry name" value="Bug_dom1"/>
</dbReference>
<dbReference type="Gene3D" id="3.40.190.10">
    <property type="entry name" value="Periplasmic binding protein-like II"/>
    <property type="match status" value="1"/>
</dbReference>
<protein>
    <submittedName>
        <fullName evidence="3">Tripartite tricarboxylate transporter substrate binding protein</fullName>
    </submittedName>
</protein>
<dbReference type="PANTHER" id="PTHR42928">
    <property type="entry name" value="TRICARBOXYLATE-BINDING PROTEIN"/>
    <property type="match status" value="1"/>
</dbReference>
<comment type="similarity">
    <text evidence="1">Belongs to the UPF0065 (bug) family.</text>
</comment>
<reference evidence="3" key="1">
    <citation type="submission" date="2020-08" db="EMBL/GenBank/DDBJ databases">
        <authorList>
            <person name="Hu Y."/>
            <person name="Nguyen S.V."/>
            <person name="Li F."/>
            <person name="Fanning S."/>
        </authorList>
    </citation>
    <scope>NUCLEOTIDE SEQUENCE</scope>
    <source>
        <strain evidence="3">SYSU D8009</strain>
    </source>
</reference>
<gene>
    <name evidence="3" type="ORF">H7965_03400</name>
</gene>
<keyword evidence="4" id="KW-1185">Reference proteome</keyword>
<dbReference type="AlphaFoldDB" id="A0A9X0QV29"/>
<accession>A0A9X0QV29</accession>
<dbReference type="PANTHER" id="PTHR42928:SF5">
    <property type="entry name" value="BLR1237 PROTEIN"/>
    <property type="match status" value="1"/>
</dbReference>
<name>A0A9X0QV29_9PROT</name>
<organism evidence="3 4">
    <name type="scientific">Siccirubricoccus deserti</name>
    <dbReference type="NCBI Taxonomy" id="2013562"/>
    <lineage>
        <taxon>Bacteria</taxon>
        <taxon>Pseudomonadati</taxon>
        <taxon>Pseudomonadota</taxon>
        <taxon>Alphaproteobacteria</taxon>
        <taxon>Acetobacterales</taxon>
        <taxon>Roseomonadaceae</taxon>
        <taxon>Siccirubricoccus</taxon>
    </lineage>
</organism>
<sequence>MKTQATHRRAVLAAGGALLAAPALGQSRFPDRPIRLIVPWSAGSSSDVQMRSLAEIAQRGFGQPVVVENKAGAAGTLHIVPLARETRPDGYTLGQMHLAVIRRPYLVRTPQWDLATDFTYVIGLCGWVVGVAVRADAPWKNWAEFVASAKAEPGRRTYCTSGIATTPHIIMEDLGARIGAEFTHVPFRGTSEGVTAVLAGQVDCIADASTWAPHVVEGRMRVLCVFTAERFARFPDAPTLRELGIDLVATSAYGLVGPPGMDPGVVRVLHDGFKAALFDPANERVRALFDMPAVYYDSDTYKTVTLRQAEYEKQVVQRLGLRLD</sequence>
<evidence type="ECO:0000256" key="2">
    <source>
        <dbReference type="SAM" id="SignalP"/>
    </source>
</evidence>
<feature type="signal peptide" evidence="2">
    <location>
        <begin position="1"/>
        <end position="25"/>
    </location>
</feature>
<feature type="chain" id="PRO_5040892758" evidence="2">
    <location>
        <begin position="26"/>
        <end position="324"/>
    </location>
</feature>
<keyword evidence="2" id="KW-0732">Signal</keyword>
<dbReference type="Gene3D" id="3.40.190.150">
    <property type="entry name" value="Bordetella uptake gene, domain 1"/>
    <property type="match status" value="1"/>
</dbReference>